<feature type="compositionally biased region" description="Polar residues" evidence="1">
    <location>
        <begin position="391"/>
        <end position="412"/>
    </location>
</feature>
<reference evidence="2 3" key="1">
    <citation type="submission" date="2017-12" db="EMBL/GenBank/DDBJ databases">
        <title>Comparative genomics of Botrytis spp.</title>
        <authorList>
            <person name="Valero-Jimenez C.A."/>
            <person name="Tapia P."/>
            <person name="Veloso J."/>
            <person name="Silva-Moreno E."/>
            <person name="Staats M."/>
            <person name="Valdes J.H."/>
            <person name="Van Kan J.A.L."/>
        </authorList>
    </citation>
    <scope>NUCLEOTIDE SEQUENCE [LARGE SCALE GENOMIC DNA]</scope>
    <source>
        <strain evidence="2 3">Bp0003</strain>
    </source>
</reference>
<comment type="caution">
    <text evidence="2">The sequence shown here is derived from an EMBL/GenBank/DDBJ whole genome shotgun (WGS) entry which is preliminary data.</text>
</comment>
<keyword evidence="3" id="KW-1185">Reference proteome</keyword>
<feature type="compositionally biased region" description="Polar residues" evidence="1">
    <location>
        <begin position="653"/>
        <end position="665"/>
    </location>
</feature>
<organism evidence="2 3">
    <name type="scientific">Botrytis paeoniae</name>
    <dbReference type="NCBI Taxonomy" id="278948"/>
    <lineage>
        <taxon>Eukaryota</taxon>
        <taxon>Fungi</taxon>
        <taxon>Dikarya</taxon>
        <taxon>Ascomycota</taxon>
        <taxon>Pezizomycotina</taxon>
        <taxon>Leotiomycetes</taxon>
        <taxon>Helotiales</taxon>
        <taxon>Sclerotiniaceae</taxon>
        <taxon>Botrytis</taxon>
    </lineage>
</organism>
<dbReference type="AlphaFoldDB" id="A0A4Z1FFG2"/>
<evidence type="ECO:0000256" key="1">
    <source>
        <dbReference type="SAM" id="MobiDB-lite"/>
    </source>
</evidence>
<feature type="compositionally biased region" description="Polar residues" evidence="1">
    <location>
        <begin position="1"/>
        <end position="13"/>
    </location>
</feature>
<proteinExistence type="predicted"/>
<feature type="compositionally biased region" description="Polar residues" evidence="1">
    <location>
        <begin position="324"/>
        <end position="347"/>
    </location>
</feature>
<evidence type="ECO:0000313" key="2">
    <source>
        <dbReference type="EMBL" id="TGO23316.1"/>
    </source>
</evidence>
<dbReference type="EMBL" id="PQXI01000136">
    <property type="protein sequence ID" value="TGO23316.1"/>
    <property type="molecule type" value="Genomic_DNA"/>
</dbReference>
<protein>
    <submittedName>
        <fullName evidence="2">Uncharacterized protein</fullName>
    </submittedName>
</protein>
<feature type="region of interest" description="Disordered" evidence="1">
    <location>
        <begin position="570"/>
        <end position="596"/>
    </location>
</feature>
<sequence length="681" mass="75514">MDARSTESPQSYRSGIKRPWEDDTKTPTQQNGSSNSWYRGTLPPIEAGPLLQYPVYDNSGNWATPNNQHTWNGESSVVKRSRYEGGDYKGVARVDLDALGKMPPSQARYSNGYGRDYSQTIQNASTLVQPPRLTVNGRVDSPQHMSNMCRQCRRQTTFDHEEKSSPECCEHCQKNPELALVTQACSVGLTQLAETLRSGIDSEKRGINPAHSQLRLLPSGDPPPMIDFGLKQTLHWILTKINKVNELADKFVQQIPPGSSKAPLKKDAVNSVTPYDPLIIMKRRIEDDPQRTTLNDMDTSGSRMHQRRRRSMAKSLSEELPPIRTQSPNYTHLSTDNTSRRLSSMNPPSAPARQLLSPPGRAFPSPSPTSVSFSSPSGSTSYTGLSGGPSQSSNSHTSNHILPPITNAQSSDSALQVHTAALQHEVSIQKIALSSLQSEHDKLLAAFSRSQSRASALEKKHEVSDIEIFSLTEEKTRLHAQVLELEADVEDLAKSRDTYRQAAVQEGAQYVEIVKMASQLEEKTGEERKNWNKLRLEMKQRIEQLSAGMKIHTEDFGATSLIPECIEKNAPSSSEYNDEGSTGMASTEPTSDGQLRAKDDQANLLKAEIERLQKRCEEVEAALKAVRQESRSMESIMEALSRAGKGILQKVESVSLSPDTPSEPQLDSRSKQETDRLLLEE</sequence>
<accession>A0A4Z1FFG2</accession>
<feature type="compositionally biased region" description="Polar residues" evidence="1">
    <location>
        <begin position="570"/>
        <end position="593"/>
    </location>
</feature>
<name>A0A4Z1FFG2_9HELO</name>
<feature type="compositionally biased region" description="Polar residues" evidence="1">
    <location>
        <begin position="26"/>
        <end position="38"/>
    </location>
</feature>
<gene>
    <name evidence="2" type="ORF">BPAE_0136g00070</name>
</gene>
<feature type="region of interest" description="Disordered" evidence="1">
    <location>
        <begin position="653"/>
        <end position="681"/>
    </location>
</feature>
<feature type="region of interest" description="Disordered" evidence="1">
    <location>
        <begin position="283"/>
        <end position="412"/>
    </location>
</feature>
<feature type="region of interest" description="Disordered" evidence="1">
    <location>
        <begin position="1"/>
        <end position="41"/>
    </location>
</feature>
<feature type="compositionally biased region" description="Low complexity" evidence="1">
    <location>
        <begin position="368"/>
        <end position="390"/>
    </location>
</feature>
<dbReference type="Proteomes" id="UP000297910">
    <property type="component" value="Unassembled WGS sequence"/>
</dbReference>
<feature type="compositionally biased region" description="Polar residues" evidence="1">
    <location>
        <begin position="291"/>
        <end position="303"/>
    </location>
</feature>
<feature type="compositionally biased region" description="Basic and acidic residues" evidence="1">
    <location>
        <begin position="666"/>
        <end position="681"/>
    </location>
</feature>
<evidence type="ECO:0000313" key="3">
    <source>
        <dbReference type="Proteomes" id="UP000297910"/>
    </source>
</evidence>